<dbReference type="Pfam" id="PF04519">
    <property type="entry name" value="Bactofilin"/>
    <property type="match status" value="1"/>
</dbReference>
<protein>
    <submittedName>
        <fullName evidence="2">Cell shape determination protein CcmA</fullName>
    </submittedName>
</protein>
<dbReference type="PANTHER" id="PTHR35024">
    <property type="entry name" value="HYPOTHETICAL CYTOSOLIC PROTEIN"/>
    <property type="match status" value="1"/>
</dbReference>
<evidence type="ECO:0000313" key="2">
    <source>
        <dbReference type="EMBL" id="PIX77849.1"/>
    </source>
</evidence>
<reference evidence="3" key="1">
    <citation type="submission" date="2017-09" db="EMBL/GenBank/DDBJ databases">
        <title>Depth-based differentiation of microbial function through sediment-hosted aquifers and enrichment of novel symbionts in the deep terrestrial subsurface.</title>
        <authorList>
            <person name="Probst A.J."/>
            <person name="Ladd B."/>
            <person name="Jarett J.K."/>
            <person name="Geller-Mcgrath D.E."/>
            <person name="Sieber C.M.K."/>
            <person name="Emerson J.B."/>
            <person name="Anantharaman K."/>
            <person name="Thomas B.C."/>
            <person name="Malmstrom R."/>
            <person name="Stieglmeier M."/>
            <person name="Klingl A."/>
            <person name="Woyke T."/>
            <person name="Ryan C.M."/>
            <person name="Banfield J.F."/>
        </authorList>
    </citation>
    <scope>NUCLEOTIDE SEQUENCE [LARGE SCALE GENOMIC DNA]</scope>
</reference>
<dbReference type="EMBL" id="PFJK01000022">
    <property type="protein sequence ID" value="PIX77849.1"/>
    <property type="molecule type" value="Genomic_DNA"/>
</dbReference>
<sequence>MMEKKKKWSWLSKKKDNRNNRKISRVDTIVGSSAELNGNIFLKDKGIIRIDGHLHGDISGADSIIIGKSGVIEGDIIAGTILVGGKVTGNISASQNLEMFSSARVKGDIKCSQLLIEEGAVFEGNCQRTNSEVTSTDTTE</sequence>
<dbReference type="AlphaFoldDB" id="A0A2M7M597"/>
<evidence type="ECO:0000256" key="1">
    <source>
        <dbReference type="ARBA" id="ARBA00044755"/>
    </source>
</evidence>
<organism evidence="2 3">
    <name type="scientific">bacterium (Candidatus Ratteibacteria) CG_4_10_14_3_um_filter_41_18</name>
    <dbReference type="NCBI Taxonomy" id="2014287"/>
    <lineage>
        <taxon>Bacteria</taxon>
        <taxon>Candidatus Ratteibacteria</taxon>
    </lineage>
</organism>
<name>A0A2M7M597_9BACT</name>
<evidence type="ECO:0000313" key="3">
    <source>
        <dbReference type="Proteomes" id="UP000229703"/>
    </source>
</evidence>
<proteinExistence type="inferred from homology"/>
<accession>A0A2M7M597</accession>
<dbReference type="InterPro" id="IPR007607">
    <property type="entry name" value="BacA/B"/>
</dbReference>
<comment type="similarity">
    <text evidence="1">Belongs to the bactofilin family.</text>
</comment>
<gene>
    <name evidence="2" type="ORF">COZ37_00540</name>
</gene>
<dbReference type="Proteomes" id="UP000229703">
    <property type="component" value="Unassembled WGS sequence"/>
</dbReference>
<comment type="caution">
    <text evidence="2">The sequence shown here is derived from an EMBL/GenBank/DDBJ whole genome shotgun (WGS) entry which is preliminary data.</text>
</comment>
<dbReference type="PANTHER" id="PTHR35024:SF4">
    <property type="entry name" value="POLYMER-FORMING CYTOSKELETAL PROTEIN"/>
    <property type="match status" value="1"/>
</dbReference>